<feature type="compositionally biased region" description="Polar residues" evidence="5">
    <location>
        <begin position="928"/>
        <end position="943"/>
    </location>
</feature>
<evidence type="ECO:0000256" key="3">
    <source>
        <dbReference type="ARBA" id="ARBA00023242"/>
    </source>
</evidence>
<feature type="compositionally biased region" description="Low complexity" evidence="5">
    <location>
        <begin position="871"/>
        <end position="886"/>
    </location>
</feature>
<feature type="domain" description="RRM" evidence="6">
    <location>
        <begin position="40"/>
        <end position="112"/>
    </location>
</feature>
<dbReference type="InterPro" id="IPR012677">
    <property type="entry name" value="Nucleotide-bd_a/b_plait_sf"/>
</dbReference>
<dbReference type="InterPro" id="IPR035979">
    <property type="entry name" value="RBD_domain_sf"/>
</dbReference>
<dbReference type="STRING" id="3818.A0A445DKR1"/>
<dbReference type="PANTHER" id="PTHR23189">
    <property type="entry name" value="RNA RECOGNITION MOTIF-CONTAINING"/>
    <property type="match status" value="1"/>
</dbReference>
<dbReference type="InterPro" id="IPR012921">
    <property type="entry name" value="SPOC_C"/>
</dbReference>
<reference evidence="7 8" key="1">
    <citation type="submission" date="2019-01" db="EMBL/GenBank/DDBJ databases">
        <title>Sequencing of cultivated peanut Arachis hypogaea provides insights into genome evolution and oil improvement.</title>
        <authorList>
            <person name="Chen X."/>
        </authorList>
    </citation>
    <scope>NUCLEOTIDE SEQUENCE [LARGE SCALE GENOMIC DNA]</scope>
    <source>
        <strain evidence="8">cv. Fuhuasheng</strain>
        <tissue evidence="7">Leaves</tissue>
    </source>
</reference>
<evidence type="ECO:0000259" key="6">
    <source>
        <dbReference type="PROSITE" id="PS50102"/>
    </source>
</evidence>
<dbReference type="Gene3D" id="3.30.70.330">
    <property type="match status" value="2"/>
</dbReference>
<protein>
    <recommendedName>
        <fullName evidence="6">RRM domain-containing protein</fullName>
    </recommendedName>
</protein>
<keyword evidence="8" id="KW-1185">Reference proteome</keyword>
<feature type="compositionally biased region" description="Polar residues" evidence="5">
    <location>
        <begin position="323"/>
        <end position="334"/>
    </location>
</feature>
<dbReference type="Pfam" id="PF00076">
    <property type="entry name" value="RRM_1"/>
    <property type="match status" value="2"/>
</dbReference>
<feature type="region of interest" description="Disordered" evidence="5">
    <location>
        <begin position="871"/>
        <end position="905"/>
    </location>
</feature>
<dbReference type="CDD" id="cd21546">
    <property type="entry name" value="SPOC_FPA-like"/>
    <property type="match status" value="1"/>
</dbReference>
<dbReference type="Proteomes" id="UP000289738">
    <property type="component" value="Chromosome A04"/>
</dbReference>
<sequence>MSSRSGRERIRRDYPPRNEDRDSGAMGRGNSSSGKNPPSRHLWVGNLSHNIVEDDLAHHFSQFGPLETVAFQPGRCYAFVNFKRDQDAIDAIRALQSFPLAGNTLRIEFAKAVSLAHLLLLVTFPDDCYFCVYVYVPEFSPVHLMTAILVALDMGIKHYSHRCPSAIFGFPLQSHPDFTLLQTCQFVCKDKPVTTARNEHYSRDERSSSLRGSPPSQRDFRGRHGSPPQPVYSEKSKLSDKSPEPSEILWIGFPSSLKVDESILRKSFSPFGEIVKITAFPGRTYAFVRFRSIASARRAKDTLNGKLFGNPRVHICFAKNEAGPSSSGRSSYNAPHSPLYRSSGREGSAEDLRLERSFREDHNISSPNFLANWDPGDSDAYDFNRGSSWVSGRNTYEKRKVGEKGTPPGFGSSHEIHEYMSVPSRERHGYLGDLPQRFPEKGAFFEDFRTLPEDVYYLREAKKRKTSSPPMDRELPEYPFAELERQKGVFPRLSGFCQHESFNNDDGNVAYRQTLDYPPNSPMASLDRHEGWKTYDSFQMGHGALQSDFVYKKRFSSEPDNSSLTEWNWEGTIAKGGTPVCRARCFPVGKALDMMLPEFLDCTARTGLDMLSKHYYQAVGVWVVFFVPGSDADIEFYNEFMHYLEEKQRAAVAKLDDKTTLFLVPPSDFSEKVLKVPGKLSISGVILRLEIPGLNDGPLHVQRETNNEKLLHYNGNSLYPKPSFPSVRIHSPSVSEFGSSGMSNTSFLGNKIAPSVPAVGLSEPHGERSLDYPPVQQQNPNWFSHNMQNSISTRIPPQLPSGFIKPTSEDGRAMIPRAEADANSNQHSSGISGIPNCKSSQLDLRPVNPLSVPVGSLQPEQLAQLAASLLEQQRQSGNSANASASNDPRQTNRDNMPDSSSRPSQNYAVENLVNPEVSTSQFGQALPLQKQQQGSNVPPSSHTIQREPQRGANGNQQVIDSSLQEEAEADPQKRLQATLQLAAVLLQQIQQGKGS</sequence>
<keyword evidence="3" id="KW-0539">Nucleus</keyword>
<dbReference type="FunFam" id="3.30.70.330:FF:000522">
    <property type="entry name" value="RNA recognition motif (RRM)-containing protein"/>
    <property type="match status" value="1"/>
</dbReference>
<evidence type="ECO:0000313" key="8">
    <source>
        <dbReference type="Proteomes" id="UP000289738"/>
    </source>
</evidence>
<dbReference type="EMBL" id="SDMP01000004">
    <property type="protein sequence ID" value="RYR63807.1"/>
    <property type="molecule type" value="Genomic_DNA"/>
</dbReference>
<feature type="region of interest" description="Disordered" evidence="5">
    <location>
        <begin position="821"/>
        <end position="842"/>
    </location>
</feature>
<feature type="compositionally biased region" description="Polar residues" evidence="5">
    <location>
        <begin position="822"/>
        <end position="842"/>
    </location>
</feature>
<evidence type="ECO:0000256" key="1">
    <source>
        <dbReference type="ARBA" id="ARBA00004123"/>
    </source>
</evidence>
<dbReference type="AlphaFoldDB" id="A0A445DKR1"/>
<dbReference type="GO" id="GO:0005634">
    <property type="term" value="C:nucleus"/>
    <property type="evidence" value="ECO:0007669"/>
    <property type="project" value="UniProtKB-SubCell"/>
</dbReference>
<feature type="compositionally biased region" description="Basic and acidic residues" evidence="5">
    <location>
        <begin position="198"/>
        <end position="208"/>
    </location>
</feature>
<dbReference type="PROSITE" id="PS50102">
    <property type="entry name" value="RRM"/>
    <property type="match status" value="2"/>
</dbReference>
<dbReference type="GO" id="GO:0003723">
    <property type="term" value="F:RNA binding"/>
    <property type="evidence" value="ECO:0007669"/>
    <property type="project" value="UniProtKB-UniRule"/>
</dbReference>
<comment type="caution">
    <text evidence="7">The sequence shown here is derived from an EMBL/GenBank/DDBJ whole genome shotgun (WGS) entry which is preliminary data.</text>
</comment>
<accession>A0A445DKR1</accession>
<evidence type="ECO:0000313" key="7">
    <source>
        <dbReference type="EMBL" id="RYR63807.1"/>
    </source>
</evidence>
<feature type="region of interest" description="Disordered" evidence="5">
    <location>
        <begin position="322"/>
        <end position="347"/>
    </location>
</feature>
<comment type="subcellular location">
    <subcellularLocation>
        <location evidence="1">Nucleus</location>
    </subcellularLocation>
</comment>
<feature type="compositionally biased region" description="Basic and acidic residues" evidence="5">
    <location>
        <begin position="234"/>
        <end position="243"/>
    </location>
</feature>
<evidence type="ECO:0000256" key="4">
    <source>
        <dbReference type="PROSITE-ProRule" id="PRU00176"/>
    </source>
</evidence>
<organism evidence="7 8">
    <name type="scientific">Arachis hypogaea</name>
    <name type="common">Peanut</name>
    <dbReference type="NCBI Taxonomy" id="3818"/>
    <lineage>
        <taxon>Eukaryota</taxon>
        <taxon>Viridiplantae</taxon>
        <taxon>Streptophyta</taxon>
        <taxon>Embryophyta</taxon>
        <taxon>Tracheophyta</taxon>
        <taxon>Spermatophyta</taxon>
        <taxon>Magnoliopsida</taxon>
        <taxon>eudicotyledons</taxon>
        <taxon>Gunneridae</taxon>
        <taxon>Pentapetalae</taxon>
        <taxon>rosids</taxon>
        <taxon>fabids</taxon>
        <taxon>Fabales</taxon>
        <taxon>Fabaceae</taxon>
        <taxon>Papilionoideae</taxon>
        <taxon>50 kb inversion clade</taxon>
        <taxon>dalbergioids sensu lato</taxon>
        <taxon>Dalbergieae</taxon>
        <taxon>Pterocarpus clade</taxon>
        <taxon>Arachis</taxon>
    </lineage>
</organism>
<feature type="compositionally biased region" description="Polar residues" evidence="5">
    <location>
        <begin position="952"/>
        <end position="962"/>
    </location>
</feature>
<dbReference type="SMART" id="SM00360">
    <property type="entry name" value="RRM"/>
    <property type="match status" value="2"/>
</dbReference>
<feature type="compositionally biased region" description="Basic and acidic residues" evidence="5">
    <location>
        <begin position="1"/>
        <end position="23"/>
    </location>
</feature>
<evidence type="ECO:0000256" key="2">
    <source>
        <dbReference type="ARBA" id="ARBA00022884"/>
    </source>
</evidence>
<gene>
    <name evidence="7" type="ORF">Ahy_A04g021563</name>
</gene>
<feature type="region of interest" description="Disordered" evidence="5">
    <location>
        <begin position="1"/>
        <end position="39"/>
    </location>
</feature>
<keyword evidence="2 4" id="KW-0694">RNA-binding</keyword>
<feature type="region of interest" description="Disordered" evidence="5">
    <location>
        <begin position="198"/>
        <end position="243"/>
    </location>
</feature>
<proteinExistence type="predicted"/>
<dbReference type="InterPro" id="IPR000504">
    <property type="entry name" value="RRM_dom"/>
</dbReference>
<dbReference type="Pfam" id="PF07744">
    <property type="entry name" value="SPOC"/>
    <property type="match status" value="1"/>
</dbReference>
<feature type="domain" description="RRM" evidence="6">
    <location>
        <begin position="246"/>
        <end position="320"/>
    </location>
</feature>
<feature type="region of interest" description="Disordered" evidence="5">
    <location>
        <begin position="928"/>
        <end position="971"/>
    </location>
</feature>
<dbReference type="CDD" id="cd00590">
    <property type="entry name" value="RRM_SF"/>
    <property type="match status" value="2"/>
</dbReference>
<dbReference type="SUPFAM" id="SSF54928">
    <property type="entry name" value="RNA-binding domain, RBD"/>
    <property type="match status" value="2"/>
</dbReference>
<evidence type="ECO:0000256" key="5">
    <source>
        <dbReference type="SAM" id="MobiDB-lite"/>
    </source>
</evidence>
<name>A0A445DKR1_ARAHY</name>